<dbReference type="SMART" id="SM00355">
    <property type="entry name" value="ZnF_C2H2"/>
    <property type="match status" value="2"/>
</dbReference>
<protein>
    <submittedName>
        <fullName evidence="3">Longitudinals lacking protein, isoform G</fullName>
    </submittedName>
</protein>
<proteinExistence type="predicted"/>
<name>E2BJB4_HARSA</name>
<gene>
    <name evidence="3" type="ORF">EAI_10052</name>
</gene>
<dbReference type="PROSITE" id="PS50157">
    <property type="entry name" value="ZINC_FINGER_C2H2_2"/>
    <property type="match status" value="1"/>
</dbReference>
<dbReference type="InParanoid" id="E2BJB4"/>
<evidence type="ECO:0000259" key="2">
    <source>
        <dbReference type="PROSITE" id="PS50157"/>
    </source>
</evidence>
<dbReference type="Pfam" id="PF00096">
    <property type="entry name" value="zf-C2H2"/>
    <property type="match status" value="2"/>
</dbReference>
<accession>E2BJB4</accession>
<dbReference type="InterPro" id="IPR013087">
    <property type="entry name" value="Znf_C2H2_type"/>
</dbReference>
<dbReference type="EMBL" id="GL448558">
    <property type="protein sequence ID" value="EFN84264.1"/>
    <property type="molecule type" value="Genomic_DNA"/>
</dbReference>
<dbReference type="OrthoDB" id="407106at2759"/>
<keyword evidence="1" id="KW-0863">Zinc-finger</keyword>
<sequence length="107" mass="13258">MRSVFVPREYTRHAYYVKMTYYMTRARDRRRSRGQGRFTCDNCDRRYHQMKNLRRHMTNECGKQPMHQCAFCPYRATYKSYLQVHMMKHARKNFTPRTVVIKQHRNS</sequence>
<evidence type="ECO:0000313" key="3">
    <source>
        <dbReference type="EMBL" id="EFN84264.1"/>
    </source>
</evidence>
<keyword evidence="1" id="KW-0479">Metal-binding</keyword>
<reference evidence="3 4" key="1">
    <citation type="journal article" date="2010" name="Science">
        <title>Genomic comparison of the ants Camponotus floridanus and Harpegnathos saltator.</title>
        <authorList>
            <person name="Bonasio R."/>
            <person name="Zhang G."/>
            <person name="Ye C."/>
            <person name="Mutti N.S."/>
            <person name="Fang X."/>
            <person name="Qin N."/>
            <person name="Donahue G."/>
            <person name="Yang P."/>
            <person name="Li Q."/>
            <person name="Li C."/>
            <person name="Zhang P."/>
            <person name="Huang Z."/>
            <person name="Berger S.L."/>
            <person name="Reinberg D."/>
            <person name="Wang J."/>
            <person name="Liebig J."/>
        </authorList>
    </citation>
    <scope>NUCLEOTIDE SEQUENCE [LARGE SCALE GENOMIC DNA]</scope>
    <source>
        <strain evidence="3 4">R22 G/1</strain>
    </source>
</reference>
<dbReference type="OMA" id="TNECGKQ"/>
<dbReference type="SUPFAM" id="SSF57667">
    <property type="entry name" value="beta-beta-alpha zinc fingers"/>
    <property type="match status" value="1"/>
</dbReference>
<organism evidence="4">
    <name type="scientific">Harpegnathos saltator</name>
    <name type="common">Jerdon's jumping ant</name>
    <dbReference type="NCBI Taxonomy" id="610380"/>
    <lineage>
        <taxon>Eukaryota</taxon>
        <taxon>Metazoa</taxon>
        <taxon>Ecdysozoa</taxon>
        <taxon>Arthropoda</taxon>
        <taxon>Hexapoda</taxon>
        <taxon>Insecta</taxon>
        <taxon>Pterygota</taxon>
        <taxon>Neoptera</taxon>
        <taxon>Endopterygota</taxon>
        <taxon>Hymenoptera</taxon>
        <taxon>Apocrita</taxon>
        <taxon>Aculeata</taxon>
        <taxon>Formicoidea</taxon>
        <taxon>Formicidae</taxon>
        <taxon>Ponerinae</taxon>
        <taxon>Ponerini</taxon>
        <taxon>Harpegnathos</taxon>
    </lineage>
</organism>
<keyword evidence="1" id="KW-0862">Zinc</keyword>
<feature type="domain" description="C2H2-type" evidence="2">
    <location>
        <begin position="38"/>
        <end position="65"/>
    </location>
</feature>
<evidence type="ECO:0000256" key="1">
    <source>
        <dbReference type="PROSITE-ProRule" id="PRU00042"/>
    </source>
</evidence>
<keyword evidence="4" id="KW-1185">Reference proteome</keyword>
<dbReference type="Gene3D" id="3.30.160.60">
    <property type="entry name" value="Classic Zinc Finger"/>
    <property type="match status" value="2"/>
</dbReference>
<dbReference type="GO" id="GO:0008270">
    <property type="term" value="F:zinc ion binding"/>
    <property type="evidence" value="ECO:0007669"/>
    <property type="project" value="UniProtKB-KW"/>
</dbReference>
<dbReference type="AlphaFoldDB" id="E2BJB4"/>
<dbReference type="InterPro" id="IPR036236">
    <property type="entry name" value="Znf_C2H2_sf"/>
</dbReference>
<dbReference type="Proteomes" id="UP000008237">
    <property type="component" value="Unassembled WGS sequence"/>
</dbReference>
<evidence type="ECO:0000313" key="4">
    <source>
        <dbReference type="Proteomes" id="UP000008237"/>
    </source>
</evidence>